<dbReference type="Pfam" id="PF05175">
    <property type="entry name" value="MTS"/>
    <property type="match status" value="1"/>
</dbReference>
<keyword evidence="9" id="KW-1185">Reference proteome</keyword>
<keyword evidence="3 5" id="KW-0949">S-adenosyl-L-methionine</keyword>
<dbReference type="InterPro" id="IPR004556">
    <property type="entry name" value="HemK-like"/>
</dbReference>
<dbReference type="InterPro" id="IPR007848">
    <property type="entry name" value="Small_mtfrase_dom"/>
</dbReference>
<dbReference type="NCBIfam" id="TIGR03534">
    <property type="entry name" value="RF_mod_PrmC"/>
    <property type="match status" value="1"/>
</dbReference>
<feature type="domain" description="Methyltransferase small" evidence="6">
    <location>
        <begin position="113"/>
        <end position="195"/>
    </location>
</feature>
<dbReference type="EMBL" id="JAVRHO010000030">
    <property type="protein sequence ID" value="MDT0648118.1"/>
    <property type="molecule type" value="Genomic_DNA"/>
</dbReference>
<dbReference type="SUPFAM" id="SSF53335">
    <property type="entry name" value="S-adenosyl-L-methionine-dependent methyltransferases"/>
    <property type="match status" value="1"/>
</dbReference>
<feature type="binding site" evidence="5">
    <location>
        <position position="144"/>
    </location>
    <ligand>
        <name>S-adenosyl-L-methionine</name>
        <dbReference type="ChEBI" id="CHEBI:59789"/>
    </ligand>
</feature>
<dbReference type="EC" id="2.1.1.297" evidence="5"/>
<comment type="caution">
    <text evidence="8">The sequence shown here is derived from an EMBL/GenBank/DDBJ whole genome shotgun (WGS) entry which is preliminary data.</text>
</comment>
<accession>A0ABU3CPI4</accession>
<dbReference type="PANTHER" id="PTHR18895">
    <property type="entry name" value="HEMK METHYLTRANSFERASE"/>
    <property type="match status" value="1"/>
</dbReference>
<dbReference type="InterPro" id="IPR040758">
    <property type="entry name" value="PrmC_N"/>
</dbReference>
<dbReference type="PROSITE" id="PS00092">
    <property type="entry name" value="N6_MTASE"/>
    <property type="match status" value="1"/>
</dbReference>
<dbReference type="GO" id="GO:0032259">
    <property type="term" value="P:methylation"/>
    <property type="evidence" value="ECO:0007669"/>
    <property type="project" value="UniProtKB-KW"/>
</dbReference>
<dbReference type="NCBIfam" id="TIGR00536">
    <property type="entry name" value="hemK_fam"/>
    <property type="match status" value="1"/>
</dbReference>
<evidence type="ECO:0000259" key="7">
    <source>
        <dbReference type="Pfam" id="PF17827"/>
    </source>
</evidence>
<evidence type="ECO:0000313" key="8">
    <source>
        <dbReference type="EMBL" id="MDT0648118.1"/>
    </source>
</evidence>
<evidence type="ECO:0000256" key="1">
    <source>
        <dbReference type="ARBA" id="ARBA00022603"/>
    </source>
</evidence>
<comment type="catalytic activity">
    <reaction evidence="4 5">
        <text>L-glutaminyl-[peptide chain release factor] + S-adenosyl-L-methionine = N(5)-methyl-L-glutaminyl-[peptide chain release factor] + S-adenosyl-L-homocysteine + H(+)</text>
        <dbReference type="Rhea" id="RHEA:42896"/>
        <dbReference type="Rhea" id="RHEA-COMP:10271"/>
        <dbReference type="Rhea" id="RHEA-COMP:10272"/>
        <dbReference type="ChEBI" id="CHEBI:15378"/>
        <dbReference type="ChEBI" id="CHEBI:30011"/>
        <dbReference type="ChEBI" id="CHEBI:57856"/>
        <dbReference type="ChEBI" id="CHEBI:59789"/>
        <dbReference type="ChEBI" id="CHEBI:61891"/>
        <dbReference type="EC" id="2.1.1.297"/>
    </reaction>
</comment>
<comment type="function">
    <text evidence="5">Methylates the class 1 translation termination release factors RF1/PrfA and RF2/PrfB on the glutamine residue of the universally conserved GGQ motif.</text>
</comment>
<dbReference type="Proteomes" id="UP001245285">
    <property type="component" value="Unassembled WGS sequence"/>
</dbReference>
<dbReference type="RefSeq" id="WP_311496217.1">
    <property type="nucleotide sequence ID" value="NZ_JAVRHO010000030.1"/>
</dbReference>
<dbReference type="HAMAP" id="MF_02126">
    <property type="entry name" value="RF_methyltr_PrmC"/>
    <property type="match status" value="1"/>
</dbReference>
<dbReference type="InterPro" id="IPR002052">
    <property type="entry name" value="DNA_methylase_N6_adenine_CS"/>
</dbReference>
<protein>
    <recommendedName>
        <fullName evidence="5">Release factor glutamine methyltransferase</fullName>
        <shortName evidence="5">RF MTase</shortName>
        <ecNumber evidence="5">2.1.1.297</ecNumber>
    </recommendedName>
    <alternativeName>
        <fullName evidence="5">N5-glutamine methyltransferase PrmC</fullName>
    </alternativeName>
    <alternativeName>
        <fullName evidence="5">Protein-(glutamine-N5) MTase PrmC</fullName>
    </alternativeName>
    <alternativeName>
        <fullName evidence="5">Protein-glutamine N-methyltransferase PrmC</fullName>
    </alternativeName>
</protein>
<dbReference type="Gene3D" id="1.10.8.10">
    <property type="entry name" value="DNA helicase RuvA subunit, C-terminal domain"/>
    <property type="match status" value="1"/>
</dbReference>
<organism evidence="8 9">
    <name type="scientific">Autumnicola lenta</name>
    <dbReference type="NCBI Taxonomy" id="3075593"/>
    <lineage>
        <taxon>Bacteria</taxon>
        <taxon>Pseudomonadati</taxon>
        <taxon>Bacteroidota</taxon>
        <taxon>Flavobacteriia</taxon>
        <taxon>Flavobacteriales</taxon>
        <taxon>Flavobacteriaceae</taxon>
        <taxon>Autumnicola</taxon>
    </lineage>
</organism>
<evidence type="ECO:0000256" key="2">
    <source>
        <dbReference type="ARBA" id="ARBA00022679"/>
    </source>
</evidence>
<dbReference type="GO" id="GO:0102559">
    <property type="term" value="F:peptide chain release factor N(5)-glutamine methyltransferase activity"/>
    <property type="evidence" value="ECO:0007669"/>
    <property type="project" value="UniProtKB-EC"/>
</dbReference>
<feature type="binding site" evidence="5">
    <location>
        <begin position="186"/>
        <end position="189"/>
    </location>
    <ligand>
        <name>substrate</name>
    </ligand>
</feature>
<comment type="similarity">
    <text evidence="5">Belongs to the protein N5-glutamine methyltransferase family. PrmC subfamily.</text>
</comment>
<dbReference type="InterPro" id="IPR029063">
    <property type="entry name" value="SAM-dependent_MTases_sf"/>
</dbReference>
<dbReference type="Pfam" id="PF17827">
    <property type="entry name" value="PrmC_N"/>
    <property type="match status" value="1"/>
</dbReference>
<name>A0ABU3CPI4_9FLAO</name>
<dbReference type="InterPro" id="IPR019874">
    <property type="entry name" value="RF_methyltr_PrmC"/>
</dbReference>
<evidence type="ECO:0000256" key="4">
    <source>
        <dbReference type="ARBA" id="ARBA00048391"/>
    </source>
</evidence>
<dbReference type="CDD" id="cd02440">
    <property type="entry name" value="AdoMet_MTases"/>
    <property type="match status" value="1"/>
</dbReference>
<evidence type="ECO:0000256" key="5">
    <source>
        <dbReference type="HAMAP-Rule" id="MF_02126"/>
    </source>
</evidence>
<comment type="caution">
    <text evidence="5">Lacks conserved residue(s) required for the propagation of feature annotation.</text>
</comment>
<feature type="binding site" evidence="5">
    <location>
        <begin position="121"/>
        <end position="125"/>
    </location>
    <ligand>
        <name>S-adenosyl-L-methionine</name>
        <dbReference type="ChEBI" id="CHEBI:59789"/>
    </ligand>
</feature>
<proteinExistence type="inferred from homology"/>
<evidence type="ECO:0000313" key="9">
    <source>
        <dbReference type="Proteomes" id="UP001245285"/>
    </source>
</evidence>
<sequence length="282" mass="32572">MLLRDLKIKFQEELKEEYPREEIDSFFNLLSKEYLGMSRLEMALEPMREIAEAENCHFESATLKLKDHQPIQYILGTTEFFGLKFKVAEGVLIPRPETEELVQWILDGVFSEEKLKILDIGTGSGCIAVSLAKNLPNAEISAMDISEKALKIAKKNAESNAVNVNFIQQDVLELKNLQNFDIIVSNPPYVRELEKKEMQRNVLDYEPALALYVEDQNPLIFYEKIAKLAKKALRPKGKLYFEINQYLAEETEFLVKKFGFEACLKKDIFGNYRMLRGNKNDN</sequence>
<dbReference type="Gene3D" id="3.40.50.150">
    <property type="entry name" value="Vaccinia Virus protein VP39"/>
    <property type="match status" value="1"/>
</dbReference>
<gene>
    <name evidence="5 8" type="primary">prmC</name>
    <name evidence="8" type="ORF">RM545_15595</name>
</gene>
<evidence type="ECO:0000256" key="3">
    <source>
        <dbReference type="ARBA" id="ARBA00022691"/>
    </source>
</evidence>
<keyword evidence="2 5" id="KW-0808">Transferase</keyword>
<dbReference type="PANTHER" id="PTHR18895:SF74">
    <property type="entry name" value="MTRF1L RELEASE FACTOR GLUTAMINE METHYLTRANSFERASE"/>
    <property type="match status" value="1"/>
</dbReference>
<feature type="domain" description="Release factor glutamine methyltransferase N-terminal" evidence="7">
    <location>
        <begin position="10"/>
        <end position="76"/>
    </location>
</feature>
<reference evidence="8 9" key="1">
    <citation type="submission" date="2023-09" db="EMBL/GenBank/DDBJ databases">
        <authorList>
            <person name="Rey-Velasco X."/>
        </authorList>
    </citation>
    <scope>NUCLEOTIDE SEQUENCE [LARGE SCALE GENOMIC DNA]</scope>
    <source>
        <strain evidence="8 9">F260</strain>
    </source>
</reference>
<evidence type="ECO:0000259" key="6">
    <source>
        <dbReference type="Pfam" id="PF05175"/>
    </source>
</evidence>
<keyword evidence="1 5" id="KW-0489">Methyltransferase</keyword>
<feature type="binding site" evidence="5">
    <location>
        <position position="186"/>
    </location>
    <ligand>
        <name>S-adenosyl-L-methionine</name>
        <dbReference type="ChEBI" id="CHEBI:59789"/>
    </ligand>
</feature>
<dbReference type="InterPro" id="IPR050320">
    <property type="entry name" value="N5-glutamine_MTase"/>
</dbReference>